<dbReference type="EMBL" id="GL450051">
    <property type="protein sequence ID" value="EFN81569.1"/>
    <property type="molecule type" value="Genomic_DNA"/>
</dbReference>
<feature type="non-terminal residue" evidence="1">
    <location>
        <position position="32"/>
    </location>
</feature>
<evidence type="ECO:0000313" key="2">
    <source>
        <dbReference type="Proteomes" id="UP000008237"/>
    </source>
</evidence>
<evidence type="ECO:0000313" key="1">
    <source>
        <dbReference type="EMBL" id="EFN81569.1"/>
    </source>
</evidence>
<dbReference type="InParanoid" id="E2BRW0"/>
<accession>E2BRW0</accession>
<dbReference type="Proteomes" id="UP000008237">
    <property type="component" value="Unassembled WGS sequence"/>
</dbReference>
<dbReference type="AlphaFoldDB" id="E2BRW0"/>
<protein>
    <submittedName>
        <fullName evidence="1">Uncharacterized protein</fullName>
    </submittedName>
</protein>
<sequence length="32" mass="3474">TLLARIEACLNSRPLCPLTDDPQDLEALTPGH</sequence>
<keyword evidence="2" id="KW-1185">Reference proteome</keyword>
<reference evidence="1 2" key="1">
    <citation type="journal article" date="2010" name="Science">
        <title>Genomic comparison of the ants Camponotus floridanus and Harpegnathos saltator.</title>
        <authorList>
            <person name="Bonasio R."/>
            <person name="Zhang G."/>
            <person name="Ye C."/>
            <person name="Mutti N.S."/>
            <person name="Fang X."/>
            <person name="Qin N."/>
            <person name="Donahue G."/>
            <person name="Yang P."/>
            <person name="Li Q."/>
            <person name="Li C."/>
            <person name="Zhang P."/>
            <person name="Huang Z."/>
            <person name="Berger S.L."/>
            <person name="Reinberg D."/>
            <person name="Wang J."/>
            <person name="Liebig J."/>
        </authorList>
    </citation>
    <scope>NUCLEOTIDE SEQUENCE [LARGE SCALE GENOMIC DNA]</scope>
    <source>
        <strain evidence="1 2">R22 G/1</strain>
    </source>
</reference>
<name>E2BRW0_HARSA</name>
<feature type="non-terminal residue" evidence="1">
    <location>
        <position position="1"/>
    </location>
</feature>
<organism evidence="2">
    <name type="scientific">Harpegnathos saltator</name>
    <name type="common">Jerdon's jumping ant</name>
    <dbReference type="NCBI Taxonomy" id="610380"/>
    <lineage>
        <taxon>Eukaryota</taxon>
        <taxon>Metazoa</taxon>
        <taxon>Ecdysozoa</taxon>
        <taxon>Arthropoda</taxon>
        <taxon>Hexapoda</taxon>
        <taxon>Insecta</taxon>
        <taxon>Pterygota</taxon>
        <taxon>Neoptera</taxon>
        <taxon>Endopterygota</taxon>
        <taxon>Hymenoptera</taxon>
        <taxon>Apocrita</taxon>
        <taxon>Aculeata</taxon>
        <taxon>Formicoidea</taxon>
        <taxon>Formicidae</taxon>
        <taxon>Ponerinae</taxon>
        <taxon>Ponerini</taxon>
        <taxon>Harpegnathos</taxon>
    </lineage>
</organism>
<proteinExistence type="predicted"/>
<gene>
    <name evidence="1" type="ORF">EAI_04908</name>
</gene>